<dbReference type="AlphaFoldDB" id="A0A3E1R5P2"/>
<evidence type="ECO:0000313" key="4">
    <source>
        <dbReference type="Proteomes" id="UP000260665"/>
    </source>
</evidence>
<feature type="signal peptide" evidence="1">
    <location>
        <begin position="1"/>
        <end position="28"/>
    </location>
</feature>
<reference evidence="3 4" key="1">
    <citation type="submission" date="2018-05" db="EMBL/GenBank/DDBJ databases">
        <title>Rhodoferax soyangensis sp.nov., isolated from an oligotrophic freshwater lake.</title>
        <authorList>
            <person name="Park M."/>
        </authorList>
    </citation>
    <scope>NUCLEOTIDE SEQUENCE [LARGE SCALE GENOMIC DNA]</scope>
    <source>
        <strain evidence="3 4">IMCC26218</strain>
    </source>
</reference>
<dbReference type="OrthoDB" id="8913020at2"/>
<protein>
    <recommendedName>
        <fullName evidence="2">BON domain-containing protein</fullName>
    </recommendedName>
</protein>
<dbReference type="EMBL" id="QFZK01000036">
    <property type="protein sequence ID" value="RFO94654.1"/>
    <property type="molecule type" value="Genomic_DNA"/>
</dbReference>
<feature type="chain" id="PRO_5017693430" description="BON domain-containing protein" evidence="1">
    <location>
        <begin position="29"/>
        <end position="105"/>
    </location>
</feature>
<dbReference type="Proteomes" id="UP000260665">
    <property type="component" value="Unassembled WGS sequence"/>
</dbReference>
<keyword evidence="4" id="KW-1185">Reference proteome</keyword>
<proteinExistence type="predicted"/>
<feature type="domain" description="BON" evidence="2">
    <location>
        <begin position="31"/>
        <end position="100"/>
    </location>
</feature>
<dbReference type="RefSeq" id="WP_117180399.1">
    <property type="nucleotide sequence ID" value="NZ_QFZK01000036.1"/>
</dbReference>
<name>A0A3E1R5P2_9BURK</name>
<dbReference type="InterPro" id="IPR007055">
    <property type="entry name" value="BON_dom"/>
</dbReference>
<keyword evidence="1" id="KW-0732">Signal</keyword>
<gene>
    <name evidence="3" type="ORF">DIC66_22360</name>
</gene>
<comment type="caution">
    <text evidence="3">The sequence shown here is derived from an EMBL/GenBank/DDBJ whole genome shotgun (WGS) entry which is preliminary data.</text>
</comment>
<evidence type="ECO:0000259" key="2">
    <source>
        <dbReference type="PROSITE" id="PS50914"/>
    </source>
</evidence>
<sequence length="105" mass="11371">MQNRIKHACWQTLLVSLVLVSFTTSSFSQESDTQIAEAAQKALSTQMGEASKDLQVQVVNGDAKLRGWVKGPKDVKLAAYIVSTVPGVVHAYSSGVHTWTATDHN</sequence>
<evidence type="ECO:0000256" key="1">
    <source>
        <dbReference type="SAM" id="SignalP"/>
    </source>
</evidence>
<dbReference type="Pfam" id="PF04972">
    <property type="entry name" value="BON"/>
    <property type="match status" value="1"/>
</dbReference>
<dbReference type="PROSITE" id="PS50914">
    <property type="entry name" value="BON"/>
    <property type="match status" value="1"/>
</dbReference>
<accession>A0A3E1R5P2</accession>
<organism evidence="3 4">
    <name type="scientific">Rhodoferax lacus</name>
    <dbReference type="NCBI Taxonomy" id="2184758"/>
    <lineage>
        <taxon>Bacteria</taxon>
        <taxon>Pseudomonadati</taxon>
        <taxon>Pseudomonadota</taxon>
        <taxon>Betaproteobacteria</taxon>
        <taxon>Burkholderiales</taxon>
        <taxon>Comamonadaceae</taxon>
        <taxon>Rhodoferax</taxon>
    </lineage>
</organism>
<evidence type="ECO:0000313" key="3">
    <source>
        <dbReference type="EMBL" id="RFO94654.1"/>
    </source>
</evidence>